<organism evidence="1 2">
    <name type="scientific">Hamiltosporidium tvaerminnensis</name>
    <dbReference type="NCBI Taxonomy" id="1176355"/>
    <lineage>
        <taxon>Eukaryota</taxon>
        <taxon>Fungi</taxon>
        <taxon>Fungi incertae sedis</taxon>
        <taxon>Microsporidia</taxon>
        <taxon>Dubosqiidae</taxon>
        <taxon>Hamiltosporidium</taxon>
    </lineage>
</organism>
<evidence type="ECO:0000313" key="2">
    <source>
        <dbReference type="Proteomes" id="UP000292282"/>
    </source>
</evidence>
<proteinExistence type="predicted"/>
<accession>A0A4Q9LZX6</accession>
<keyword evidence="2" id="KW-1185">Reference proteome</keyword>
<dbReference type="Proteomes" id="UP000292282">
    <property type="component" value="Unassembled WGS sequence"/>
</dbReference>
<name>A0A4Q9LZX6_9MICR</name>
<reference evidence="1 2" key="1">
    <citation type="submission" date="2017-12" db="EMBL/GenBank/DDBJ databases">
        <authorList>
            <person name="Pombert J.-F."/>
            <person name="Haag K.L."/>
            <person name="Ebert D."/>
        </authorList>
    </citation>
    <scope>NUCLEOTIDE SEQUENCE [LARGE SCALE GENOMIC DNA]</scope>
    <source>
        <strain evidence="1">IL-G-3</strain>
    </source>
</reference>
<comment type="caution">
    <text evidence="1">The sequence shown here is derived from an EMBL/GenBank/DDBJ whole genome shotgun (WGS) entry which is preliminary data.</text>
</comment>
<dbReference type="AlphaFoldDB" id="A0A4Q9LZX6"/>
<dbReference type="EMBL" id="PITK01000187">
    <property type="protein sequence ID" value="TBU19845.1"/>
    <property type="molecule type" value="Genomic_DNA"/>
</dbReference>
<dbReference type="VEuPathDB" id="MicrosporidiaDB:CWI38_0187p0030"/>
<sequence length="118" mass="14330">MHEMKQTIQRIFREKIELNDLKKINTNLKNEKVKILIKQILLKETQNIRKILLKCRSVDEQEEFIKIIYKSIPGSIFERENNYFLSLTSHFLKINSRNFNNQSLEFLRILNFKNEIVF</sequence>
<protein>
    <submittedName>
        <fullName evidence="1">Uncharacterized protein</fullName>
    </submittedName>
</protein>
<evidence type="ECO:0000313" key="1">
    <source>
        <dbReference type="EMBL" id="TBU19845.1"/>
    </source>
</evidence>
<gene>
    <name evidence="1" type="ORF">CWI38_0187p0030</name>
</gene>